<dbReference type="EnsemblPlants" id="AVESA.00010b.r2.1AG0008240.1">
    <property type="protein sequence ID" value="AVESA.00010b.r2.1AG0008240.1.CDS"/>
    <property type="gene ID" value="AVESA.00010b.r2.1AG0008240"/>
</dbReference>
<proteinExistence type="predicted"/>
<reference evidence="1" key="2">
    <citation type="submission" date="2025-09" db="UniProtKB">
        <authorList>
            <consortium name="EnsemblPlants"/>
        </authorList>
    </citation>
    <scope>IDENTIFICATION</scope>
</reference>
<protein>
    <submittedName>
        <fullName evidence="1">Uncharacterized protein</fullName>
    </submittedName>
</protein>
<keyword evidence="2" id="KW-1185">Reference proteome</keyword>
<evidence type="ECO:0000313" key="1">
    <source>
        <dbReference type="EnsemblPlants" id="AVESA.00010b.r2.1AG0008240.1.CDS"/>
    </source>
</evidence>
<dbReference type="Proteomes" id="UP001732700">
    <property type="component" value="Chromosome 1A"/>
</dbReference>
<accession>A0ACD5T840</accession>
<reference evidence="1" key="1">
    <citation type="submission" date="2021-05" db="EMBL/GenBank/DDBJ databases">
        <authorList>
            <person name="Scholz U."/>
            <person name="Mascher M."/>
            <person name="Fiebig A."/>
        </authorList>
    </citation>
    <scope>NUCLEOTIDE SEQUENCE [LARGE SCALE GENOMIC DNA]</scope>
</reference>
<sequence length="672" mass="73067">MADKEEKPEEQGQQQQEEEEYESDLDDAPLPEVRRRAEASDEEEEEGSEEDQVALSRRKAGSDADSDGQGAAEVYGEEEEYEEYGEEVYEDFEQGRGGAAAEAAPREADGVNGGGEAGEEAAAAEGDDEEGKKESEPFAVPTAGAFYMHDDRFQEARGRGRGRRMLGNRNLWNPKEEQEWVHDRYDEMHPRGYHNGNIRNPRGRSRGRVNGPGGRTRGVSRGNFRGNRSRTQYPDGNQNYSYVPKGSQVSNDNMKNARPDPHESGKNRASKLSHAHNDDVDNLNGVPRESRTYNDNSRSHKDTPRVTRGRGSRRYQPRSRSTTEISSEQNNKSPNPGSALSNAKLGGYQPQNSNSQPEQGFPHKQSFASNLNSASPPFYPSRPSHPPVGQTGNAQPSTTSRPFSLPNSMEHVSPTPQYGPSLRGKAFVPSVGHGKLVAEGAIKGTDNPGLHLAPSSSNNQSTPRMPTQMSGARFSSTDEMPSSTQPAPTVLNEETGISSPRGSNKAISQWPVKGQHGDQGEERASFFYARSQVPDATASLSLGDQGFHGTPALFPVMHHPGGPGVPSIGMALPGFVSQQQPGLSNSEMAWLPILAGSAGGFGPTYGSPYIAMNGSYYPRPSEQASSPVSPREPSASNAPSQMKLPEITEVVNDESSRRQNKPRRYSEMNFGQ</sequence>
<organism evidence="1 2">
    <name type="scientific">Avena sativa</name>
    <name type="common">Oat</name>
    <dbReference type="NCBI Taxonomy" id="4498"/>
    <lineage>
        <taxon>Eukaryota</taxon>
        <taxon>Viridiplantae</taxon>
        <taxon>Streptophyta</taxon>
        <taxon>Embryophyta</taxon>
        <taxon>Tracheophyta</taxon>
        <taxon>Spermatophyta</taxon>
        <taxon>Magnoliopsida</taxon>
        <taxon>Liliopsida</taxon>
        <taxon>Poales</taxon>
        <taxon>Poaceae</taxon>
        <taxon>BOP clade</taxon>
        <taxon>Pooideae</taxon>
        <taxon>Poodae</taxon>
        <taxon>Poeae</taxon>
        <taxon>Poeae Chloroplast Group 1 (Aveneae type)</taxon>
        <taxon>Aveninae</taxon>
        <taxon>Avena</taxon>
    </lineage>
</organism>
<evidence type="ECO:0000313" key="2">
    <source>
        <dbReference type="Proteomes" id="UP001732700"/>
    </source>
</evidence>
<name>A0ACD5T840_AVESA</name>